<sequence>MLPFAYRVFQAIVHEHTFYRAAQTLNVTPSAISHSVNQLEKELGFPLFIRNRTGVELTPDGQSVLPLLQAVINAEDRLQQAASNINGLNAGNVRLGAFSSVCLTWLPPIIRQFKRDFPQIGVDLEQASFSEITAAVKVGRLDIGLSALPVAEKLTVIPLIKDEIYCITPQEFKPANGKTITAVDLRGQSFILQRGDYDKDTKAALDHYEIRSNALRFSIDDQSILAMVEAGMGMGILPELALERLSGQVNVYPFDEQFFRTICLVVNGEQAKAPSTAQMIAAIENYVDTKYPDRVLTRTASAEA</sequence>
<dbReference type="Pfam" id="PF00126">
    <property type="entry name" value="HTH_1"/>
    <property type="match status" value="1"/>
</dbReference>
<dbReference type="PANTHER" id="PTHR30419:SF28">
    <property type="entry name" value="HTH-TYPE TRANSCRIPTIONAL REGULATOR BSDA"/>
    <property type="match status" value="1"/>
</dbReference>
<dbReference type="InterPro" id="IPR000847">
    <property type="entry name" value="LysR_HTH_N"/>
</dbReference>
<comment type="similarity">
    <text evidence="1">Belongs to the LysR transcriptional regulatory family.</text>
</comment>
<dbReference type="GO" id="GO:0003700">
    <property type="term" value="F:DNA-binding transcription factor activity"/>
    <property type="evidence" value="ECO:0007669"/>
    <property type="project" value="InterPro"/>
</dbReference>
<organism evidence="6 7">
    <name type="scientific">Levilactobacillus senmaizukei DSM 21775 = NBRC 103853</name>
    <dbReference type="NCBI Taxonomy" id="1423803"/>
    <lineage>
        <taxon>Bacteria</taxon>
        <taxon>Bacillati</taxon>
        <taxon>Bacillota</taxon>
        <taxon>Bacilli</taxon>
        <taxon>Lactobacillales</taxon>
        <taxon>Lactobacillaceae</taxon>
        <taxon>Levilactobacillus</taxon>
    </lineage>
</organism>
<keyword evidence="7" id="KW-1185">Reference proteome</keyword>
<dbReference type="PANTHER" id="PTHR30419">
    <property type="entry name" value="HTH-TYPE TRANSCRIPTIONAL REGULATOR YBHD"/>
    <property type="match status" value="1"/>
</dbReference>
<evidence type="ECO:0000313" key="6">
    <source>
        <dbReference type="EMBL" id="KRN02946.1"/>
    </source>
</evidence>
<dbReference type="Gene3D" id="1.10.10.10">
    <property type="entry name" value="Winged helix-like DNA-binding domain superfamily/Winged helix DNA-binding domain"/>
    <property type="match status" value="1"/>
</dbReference>
<dbReference type="PROSITE" id="PS50931">
    <property type="entry name" value="HTH_LYSR"/>
    <property type="match status" value="1"/>
</dbReference>
<dbReference type="AlphaFoldDB" id="A0A0R2DFZ6"/>
<dbReference type="GO" id="GO:0005829">
    <property type="term" value="C:cytosol"/>
    <property type="evidence" value="ECO:0007669"/>
    <property type="project" value="TreeGrafter"/>
</dbReference>
<dbReference type="OrthoDB" id="63123at2"/>
<dbReference type="PATRIC" id="fig|1423803.3.peg.1288"/>
<dbReference type="Pfam" id="PF03466">
    <property type="entry name" value="LysR_substrate"/>
    <property type="match status" value="1"/>
</dbReference>
<dbReference type="CDD" id="cd05466">
    <property type="entry name" value="PBP2_LTTR_substrate"/>
    <property type="match status" value="1"/>
</dbReference>
<evidence type="ECO:0000256" key="1">
    <source>
        <dbReference type="ARBA" id="ARBA00009437"/>
    </source>
</evidence>
<evidence type="ECO:0000256" key="3">
    <source>
        <dbReference type="ARBA" id="ARBA00023125"/>
    </source>
</evidence>
<proteinExistence type="inferred from homology"/>
<dbReference type="InterPro" id="IPR036388">
    <property type="entry name" value="WH-like_DNA-bd_sf"/>
</dbReference>
<dbReference type="EMBL" id="AYZH01000003">
    <property type="protein sequence ID" value="KRN02946.1"/>
    <property type="molecule type" value="Genomic_DNA"/>
</dbReference>
<protein>
    <submittedName>
        <fullName evidence="6">Transcriptional regulator</fullName>
    </submittedName>
</protein>
<gene>
    <name evidence="6" type="ORF">FD13_GL001262</name>
</gene>
<dbReference type="SUPFAM" id="SSF46785">
    <property type="entry name" value="Winged helix' DNA-binding domain"/>
    <property type="match status" value="1"/>
</dbReference>
<dbReference type="STRING" id="1423803.FD13_GL001262"/>
<dbReference type="InterPro" id="IPR050950">
    <property type="entry name" value="HTH-type_LysR_regulators"/>
</dbReference>
<dbReference type="Gene3D" id="3.40.190.10">
    <property type="entry name" value="Periplasmic binding protein-like II"/>
    <property type="match status" value="2"/>
</dbReference>
<dbReference type="PRINTS" id="PR00039">
    <property type="entry name" value="HTHLYSR"/>
</dbReference>
<reference evidence="6 7" key="1">
    <citation type="journal article" date="2015" name="Genome Announc.">
        <title>Expanding the biotechnology potential of lactobacilli through comparative genomics of 213 strains and associated genera.</title>
        <authorList>
            <person name="Sun Z."/>
            <person name="Harris H.M."/>
            <person name="McCann A."/>
            <person name="Guo C."/>
            <person name="Argimon S."/>
            <person name="Zhang W."/>
            <person name="Yang X."/>
            <person name="Jeffery I.B."/>
            <person name="Cooney J.C."/>
            <person name="Kagawa T.F."/>
            <person name="Liu W."/>
            <person name="Song Y."/>
            <person name="Salvetti E."/>
            <person name="Wrobel A."/>
            <person name="Rasinkangas P."/>
            <person name="Parkhill J."/>
            <person name="Rea M.C."/>
            <person name="O'Sullivan O."/>
            <person name="Ritari J."/>
            <person name="Douillard F.P."/>
            <person name="Paul Ross R."/>
            <person name="Yang R."/>
            <person name="Briner A.E."/>
            <person name="Felis G.E."/>
            <person name="de Vos W.M."/>
            <person name="Barrangou R."/>
            <person name="Klaenhammer T.R."/>
            <person name="Caufield P.W."/>
            <person name="Cui Y."/>
            <person name="Zhang H."/>
            <person name="O'Toole P.W."/>
        </authorList>
    </citation>
    <scope>NUCLEOTIDE SEQUENCE [LARGE SCALE GENOMIC DNA]</scope>
    <source>
        <strain evidence="6 7">DSM 21775</strain>
    </source>
</reference>
<accession>A0A0R2DFZ6</accession>
<dbReference type="RefSeq" id="WP_061775779.1">
    <property type="nucleotide sequence ID" value="NZ_AYZH01000003.1"/>
</dbReference>
<keyword evidence="4" id="KW-0804">Transcription</keyword>
<dbReference type="GO" id="GO:0003677">
    <property type="term" value="F:DNA binding"/>
    <property type="evidence" value="ECO:0007669"/>
    <property type="project" value="UniProtKB-KW"/>
</dbReference>
<dbReference type="InterPro" id="IPR005119">
    <property type="entry name" value="LysR_subst-bd"/>
</dbReference>
<keyword evidence="3" id="KW-0238">DNA-binding</keyword>
<dbReference type="SUPFAM" id="SSF53850">
    <property type="entry name" value="Periplasmic binding protein-like II"/>
    <property type="match status" value="1"/>
</dbReference>
<dbReference type="Proteomes" id="UP000051589">
    <property type="component" value="Unassembled WGS sequence"/>
</dbReference>
<dbReference type="InterPro" id="IPR036390">
    <property type="entry name" value="WH_DNA-bd_sf"/>
</dbReference>
<evidence type="ECO:0000256" key="4">
    <source>
        <dbReference type="ARBA" id="ARBA00023163"/>
    </source>
</evidence>
<evidence type="ECO:0000256" key="2">
    <source>
        <dbReference type="ARBA" id="ARBA00023015"/>
    </source>
</evidence>
<evidence type="ECO:0000259" key="5">
    <source>
        <dbReference type="PROSITE" id="PS50931"/>
    </source>
</evidence>
<keyword evidence="2" id="KW-0805">Transcription regulation</keyword>
<feature type="domain" description="HTH lysR-type" evidence="5">
    <location>
        <begin position="1"/>
        <end position="58"/>
    </location>
</feature>
<name>A0A0R2DFZ6_9LACO</name>
<comment type="caution">
    <text evidence="6">The sequence shown here is derived from an EMBL/GenBank/DDBJ whole genome shotgun (WGS) entry which is preliminary data.</text>
</comment>
<evidence type="ECO:0000313" key="7">
    <source>
        <dbReference type="Proteomes" id="UP000051589"/>
    </source>
</evidence>